<keyword evidence="4" id="KW-1185">Reference proteome</keyword>
<evidence type="ECO:0000259" key="2">
    <source>
        <dbReference type="SMART" id="SM00470"/>
    </source>
</evidence>
<dbReference type="InterPro" id="IPR036086">
    <property type="entry name" value="ParB/Sulfiredoxin_sf"/>
</dbReference>
<dbReference type="PANTHER" id="PTHR33375">
    <property type="entry name" value="CHROMOSOME-PARTITIONING PROTEIN PARB-RELATED"/>
    <property type="match status" value="1"/>
</dbReference>
<accession>A0A7W3Y6W2</accession>
<dbReference type="SUPFAM" id="SSF109709">
    <property type="entry name" value="KorB DNA-binding domain-like"/>
    <property type="match status" value="1"/>
</dbReference>
<dbReference type="Gene3D" id="3.90.1530.30">
    <property type="match status" value="1"/>
</dbReference>
<dbReference type="AlphaFoldDB" id="A0A7W3Y6W2"/>
<dbReference type="SMART" id="SM00470">
    <property type="entry name" value="ParB"/>
    <property type="match status" value="1"/>
</dbReference>
<dbReference type="InterPro" id="IPR050336">
    <property type="entry name" value="Chromosome_partition/occlusion"/>
</dbReference>
<dbReference type="PANTHER" id="PTHR33375:SF7">
    <property type="entry name" value="CHROMOSOME 2-PARTITIONING PROTEIN PARB-RELATED"/>
    <property type="match status" value="1"/>
</dbReference>
<proteinExistence type="predicted"/>
<comment type="caution">
    <text evidence="3">The sequence shown here is derived from an EMBL/GenBank/DDBJ whole genome shotgun (WGS) entry which is preliminary data.</text>
</comment>
<dbReference type="GO" id="GO:0005694">
    <property type="term" value="C:chromosome"/>
    <property type="evidence" value="ECO:0007669"/>
    <property type="project" value="TreeGrafter"/>
</dbReference>
<dbReference type="SUPFAM" id="SSF110849">
    <property type="entry name" value="ParB/Sulfiredoxin"/>
    <property type="match status" value="1"/>
</dbReference>
<dbReference type="Proteomes" id="UP000523196">
    <property type="component" value="Unassembled WGS sequence"/>
</dbReference>
<evidence type="ECO:0000313" key="4">
    <source>
        <dbReference type="Proteomes" id="UP000523196"/>
    </source>
</evidence>
<dbReference type="Pfam" id="PF02195">
    <property type="entry name" value="ParB_N"/>
    <property type="match status" value="1"/>
</dbReference>
<feature type="domain" description="ParB-like N-terminal" evidence="2">
    <location>
        <begin position="16"/>
        <end position="113"/>
    </location>
</feature>
<name>A0A7W3Y6W2_9GAMM</name>
<reference evidence="3 4" key="1">
    <citation type="submission" date="2020-08" db="EMBL/GenBank/DDBJ databases">
        <authorList>
            <person name="Xu S."/>
            <person name="Li A."/>
        </authorList>
    </citation>
    <scope>NUCLEOTIDE SEQUENCE [LARGE SCALE GENOMIC DNA]</scope>
    <source>
        <strain evidence="3 4">119BY6-57</strain>
    </source>
</reference>
<gene>
    <name evidence="3" type="ORF">H4F98_15185</name>
</gene>
<protein>
    <submittedName>
        <fullName evidence="3">ParB/RepB/Spo0J family partition protein</fullName>
    </submittedName>
</protein>
<dbReference type="GO" id="GO:0007059">
    <property type="term" value="P:chromosome segregation"/>
    <property type="evidence" value="ECO:0007669"/>
    <property type="project" value="TreeGrafter"/>
</dbReference>
<dbReference type="EMBL" id="JACHTF010000020">
    <property type="protein sequence ID" value="MBB1061918.1"/>
    <property type="molecule type" value="Genomic_DNA"/>
</dbReference>
<dbReference type="RefSeq" id="WP_182688682.1">
    <property type="nucleotide sequence ID" value="NZ_JACHTF010000020.1"/>
</dbReference>
<feature type="region of interest" description="Disordered" evidence="1">
    <location>
        <begin position="606"/>
        <end position="652"/>
    </location>
</feature>
<dbReference type="Gene3D" id="1.10.10.2830">
    <property type="match status" value="1"/>
</dbReference>
<feature type="compositionally biased region" description="Basic residues" evidence="1">
    <location>
        <begin position="620"/>
        <end position="652"/>
    </location>
</feature>
<evidence type="ECO:0000256" key="1">
    <source>
        <dbReference type="SAM" id="MobiDB-lite"/>
    </source>
</evidence>
<dbReference type="InterPro" id="IPR003115">
    <property type="entry name" value="ParB_N"/>
</dbReference>
<dbReference type="CDD" id="cd16406">
    <property type="entry name" value="ParB_N_like"/>
    <property type="match status" value="1"/>
</dbReference>
<organism evidence="3 4">
    <name type="scientific">Marilutibacter spongiae</name>
    <dbReference type="NCBI Taxonomy" id="2025720"/>
    <lineage>
        <taxon>Bacteria</taxon>
        <taxon>Pseudomonadati</taxon>
        <taxon>Pseudomonadota</taxon>
        <taxon>Gammaproteobacteria</taxon>
        <taxon>Lysobacterales</taxon>
        <taxon>Lysobacteraceae</taxon>
        <taxon>Marilutibacter</taxon>
    </lineage>
</organism>
<sequence length="652" mass="70657">MNAVAPLARPEAASLQRIALAHLQLSPLNARKTQGEGVENLAASIEAHGLLQNLTVLPTDEAGTFEVIAGGRRLAALQLLDAQGRLPATLREISCLVVDDADIAVEASTAENTLREAMHPADEFDAFRRMIDAGKPIPDIAAHFGVADRVVRQRLKLANVNPDLVQVYRDGRMTLEQLQVLALTDNHDLQKQAWGKNRQDYERSPYQLRQFLTQSDVSADEALAKFVGLEAYEQAGGTVRRDLFSDRAWLTDRALLDQLAMDRLEQAAQALRDAGWSWVEARIDLDYATRAEFPAVDDRGVELTHATPEDASRETEIEARLQALDKGEKDDGENEYWDLQEELDEIAARKREIWPERIMAQAGALVTVGSGGVAITYGRLKPGEKLGKSGAVTGGADPSAPAKPKALTLSAAVLRNLSAHRSEEARHHVSRDPQLALALLVDRFASDLAGNFSHARLLTATGGRGADAAAIAPDNYNALRPKSEAAEACRKKMPRAKRLTWLIKQPQQDLLDMLADLVAQSFDGMTDHERGHAGVQELHEAIGFEMAERWNPGCDNFVARVPKPYLLAAIAEAKGKDVAKSLEGLKKGELAAEAAKLLAGTGWLPKTLRGPSYGNAAKGKATKKPTKKAAKAPAKKRAAAAKPKAKKASKAA</sequence>
<evidence type="ECO:0000313" key="3">
    <source>
        <dbReference type="EMBL" id="MBB1061918.1"/>
    </source>
</evidence>